<reference evidence="1 2" key="1">
    <citation type="submission" date="2022-04" db="EMBL/GenBank/DDBJ databases">
        <title>Spirosoma sp. strain RP8 genome sequencing and assembly.</title>
        <authorList>
            <person name="Jung Y."/>
        </authorList>
    </citation>
    <scope>NUCLEOTIDE SEQUENCE [LARGE SCALE GENOMIC DNA]</scope>
    <source>
        <strain evidence="1 2">RP8</strain>
    </source>
</reference>
<name>A0ABT0HMM3_9BACT</name>
<evidence type="ECO:0000313" key="2">
    <source>
        <dbReference type="Proteomes" id="UP001202180"/>
    </source>
</evidence>
<evidence type="ECO:0000313" key="1">
    <source>
        <dbReference type="EMBL" id="MCK8493424.1"/>
    </source>
</evidence>
<dbReference type="EMBL" id="JALPRF010000002">
    <property type="protein sequence ID" value="MCK8493424.1"/>
    <property type="molecule type" value="Genomic_DNA"/>
</dbReference>
<proteinExistence type="predicted"/>
<keyword evidence="2" id="KW-1185">Reference proteome</keyword>
<dbReference type="Proteomes" id="UP001202180">
    <property type="component" value="Unassembled WGS sequence"/>
</dbReference>
<protein>
    <submittedName>
        <fullName evidence="1">Uncharacterized protein</fullName>
    </submittedName>
</protein>
<accession>A0ABT0HMM3</accession>
<gene>
    <name evidence="1" type="ORF">M0L20_16265</name>
</gene>
<organism evidence="1 2">
    <name type="scientific">Spirosoma liriopis</name>
    <dbReference type="NCBI Taxonomy" id="2937440"/>
    <lineage>
        <taxon>Bacteria</taxon>
        <taxon>Pseudomonadati</taxon>
        <taxon>Bacteroidota</taxon>
        <taxon>Cytophagia</taxon>
        <taxon>Cytophagales</taxon>
        <taxon>Cytophagaceae</taxon>
        <taxon>Spirosoma</taxon>
    </lineage>
</organism>
<comment type="caution">
    <text evidence="1">The sequence shown here is derived from an EMBL/GenBank/DDBJ whole genome shotgun (WGS) entry which is preliminary data.</text>
</comment>
<sequence length="65" mass="7295">MKAKKILKANTLKNSTKSLRDVFFEKILGPSIALSKYSPTFASRFDNEVAVTQKVGSWTQDGRFV</sequence>
<dbReference type="RefSeq" id="WP_248477972.1">
    <property type="nucleotide sequence ID" value="NZ_JALPRF010000002.1"/>
</dbReference>